<gene>
    <name evidence="1" type="ORF">KIPB_005067</name>
</gene>
<proteinExistence type="predicted"/>
<dbReference type="Proteomes" id="UP000265618">
    <property type="component" value="Unassembled WGS sequence"/>
</dbReference>
<protein>
    <submittedName>
        <fullName evidence="1">Uncharacterized protein</fullName>
    </submittedName>
</protein>
<sequence length="241" mass="27207">MLLTREGPIWIEPIDMDSVLSEDYGRAYFLGSSWGKTKIVKYTMDKGGFQEGDLENGPSGLGNICRIGDRVMFLGHGKNRHSWLLDPTTEKWERTGDRPELEDSWESGSYFPISVGDRIWYISQMLTGESDCAIVDEFTLSSGWKRLSVEIPNYIDDDSVVQVGNLTLARYYLILDGGDPVTYQWGVCLMDAVSGECRVLGQTDIEWTVRTQVDHGCYLVENGQGKLCLMHIEEARALEEL</sequence>
<comment type="caution">
    <text evidence="1">The sequence shown here is derived from an EMBL/GenBank/DDBJ whole genome shotgun (WGS) entry which is preliminary data.</text>
</comment>
<reference evidence="1 2" key="1">
    <citation type="journal article" date="2018" name="PLoS ONE">
        <title>The draft genome of Kipferlia bialata reveals reductive genome evolution in fornicate parasites.</title>
        <authorList>
            <person name="Tanifuji G."/>
            <person name="Takabayashi S."/>
            <person name="Kume K."/>
            <person name="Takagi M."/>
            <person name="Nakayama T."/>
            <person name="Kamikawa R."/>
            <person name="Inagaki Y."/>
            <person name="Hashimoto T."/>
        </authorList>
    </citation>
    <scope>NUCLEOTIDE SEQUENCE [LARGE SCALE GENOMIC DNA]</scope>
    <source>
        <strain evidence="1">NY0173</strain>
    </source>
</reference>
<organism evidence="1 2">
    <name type="scientific">Kipferlia bialata</name>
    <dbReference type="NCBI Taxonomy" id="797122"/>
    <lineage>
        <taxon>Eukaryota</taxon>
        <taxon>Metamonada</taxon>
        <taxon>Carpediemonas-like organisms</taxon>
        <taxon>Kipferlia</taxon>
    </lineage>
</organism>
<evidence type="ECO:0000313" key="1">
    <source>
        <dbReference type="EMBL" id="GIQ83709.1"/>
    </source>
</evidence>
<dbReference type="AlphaFoldDB" id="A0A9K3CUT5"/>
<evidence type="ECO:0000313" key="2">
    <source>
        <dbReference type="Proteomes" id="UP000265618"/>
    </source>
</evidence>
<keyword evidence="2" id="KW-1185">Reference proteome</keyword>
<name>A0A9K3CUT5_9EUKA</name>
<accession>A0A9K3CUT5</accession>
<dbReference type="EMBL" id="BDIP01001149">
    <property type="protein sequence ID" value="GIQ83709.1"/>
    <property type="molecule type" value="Genomic_DNA"/>
</dbReference>